<proteinExistence type="predicted"/>
<evidence type="ECO:0000313" key="1">
    <source>
        <dbReference type="EMBL" id="WVZ57232.1"/>
    </source>
</evidence>
<dbReference type="EMBL" id="CP144746">
    <property type="protein sequence ID" value="WVZ57232.1"/>
    <property type="molecule type" value="Genomic_DNA"/>
</dbReference>
<reference evidence="1 2" key="1">
    <citation type="submission" date="2024-02" db="EMBL/GenBank/DDBJ databases">
        <title>High-quality chromosome-scale genome assembly of Pensacola bahiagrass (Paspalum notatum Flugge var. saurae).</title>
        <authorList>
            <person name="Vega J.M."/>
            <person name="Podio M."/>
            <person name="Orjuela J."/>
            <person name="Siena L.A."/>
            <person name="Pessino S.C."/>
            <person name="Combes M.C."/>
            <person name="Mariac C."/>
            <person name="Albertini E."/>
            <person name="Pupilli F."/>
            <person name="Ortiz J.P.A."/>
            <person name="Leblanc O."/>
        </authorList>
    </citation>
    <scope>NUCLEOTIDE SEQUENCE [LARGE SCALE GENOMIC DNA]</scope>
    <source>
        <strain evidence="1">R1</strain>
        <tissue evidence="1">Leaf</tissue>
    </source>
</reference>
<evidence type="ECO:0000313" key="2">
    <source>
        <dbReference type="Proteomes" id="UP001341281"/>
    </source>
</evidence>
<accession>A0AAQ3SMP0</accession>
<protein>
    <submittedName>
        <fullName evidence="1">Uncharacterized protein</fullName>
    </submittedName>
</protein>
<dbReference type="AlphaFoldDB" id="A0AAQ3SMP0"/>
<organism evidence="1 2">
    <name type="scientific">Paspalum notatum var. saurae</name>
    <dbReference type="NCBI Taxonomy" id="547442"/>
    <lineage>
        <taxon>Eukaryota</taxon>
        <taxon>Viridiplantae</taxon>
        <taxon>Streptophyta</taxon>
        <taxon>Embryophyta</taxon>
        <taxon>Tracheophyta</taxon>
        <taxon>Spermatophyta</taxon>
        <taxon>Magnoliopsida</taxon>
        <taxon>Liliopsida</taxon>
        <taxon>Poales</taxon>
        <taxon>Poaceae</taxon>
        <taxon>PACMAD clade</taxon>
        <taxon>Panicoideae</taxon>
        <taxon>Andropogonodae</taxon>
        <taxon>Paspaleae</taxon>
        <taxon>Paspalinae</taxon>
        <taxon>Paspalum</taxon>
    </lineage>
</organism>
<gene>
    <name evidence="1" type="ORF">U9M48_007642</name>
</gene>
<name>A0AAQ3SMP0_PASNO</name>
<dbReference type="Proteomes" id="UP001341281">
    <property type="component" value="Chromosome 02"/>
</dbReference>
<keyword evidence="2" id="KW-1185">Reference proteome</keyword>
<sequence length="152" mass="16744">MTSSALRLCSSSTWRPPPWVSLDFGDFIKGKCRSMAGEKGGPKKRGDFEVFATTPVSKTKHDAEGDQGPTVQVMFLVLQRIQHEQGLEPVGHYFLLVLNPHNKQFEVLDSMRTLADETLRIHACKTNSENACMDGGGGGSFRPNLAFSVNFV</sequence>